<dbReference type="EMBL" id="CAADFX010000118">
    <property type="protein sequence ID" value="VFK60209.1"/>
    <property type="molecule type" value="Genomic_DNA"/>
</dbReference>
<dbReference type="InterPro" id="IPR011852">
    <property type="entry name" value="TRAP_TAXI"/>
</dbReference>
<dbReference type="AlphaFoldDB" id="A0A451A2E1"/>
<dbReference type="Pfam" id="PF16868">
    <property type="entry name" value="NMT1_3"/>
    <property type="match status" value="1"/>
</dbReference>
<name>A0A451A2E1_9GAMM</name>
<gene>
    <name evidence="2" type="ORF">BECKTUN1418D_GA0071000_111812</name>
</gene>
<organism evidence="2">
    <name type="scientific">Candidatus Kentrum sp. TUN</name>
    <dbReference type="NCBI Taxonomy" id="2126343"/>
    <lineage>
        <taxon>Bacteria</taxon>
        <taxon>Pseudomonadati</taxon>
        <taxon>Pseudomonadota</taxon>
        <taxon>Gammaproteobacteria</taxon>
        <taxon>Candidatus Kentrum</taxon>
    </lineage>
</organism>
<keyword evidence="1" id="KW-0472">Membrane</keyword>
<dbReference type="Gene3D" id="3.40.190.10">
    <property type="entry name" value="Periplasmic binding protein-like II"/>
    <property type="match status" value="2"/>
</dbReference>
<reference evidence="2" key="1">
    <citation type="submission" date="2019-02" db="EMBL/GenBank/DDBJ databases">
        <authorList>
            <person name="Gruber-Vodicka R. H."/>
            <person name="Seah K. B. B."/>
        </authorList>
    </citation>
    <scope>NUCLEOTIDE SEQUENCE</scope>
    <source>
        <strain evidence="2">BECK_BY1</strain>
    </source>
</reference>
<proteinExistence type="predicted"/>
<keyword evidence="1" id="KW-0812">Transmembrane</keyword>
<evidence type="ECO:0000256" key="1">
    <source>
        <dbReference type="SAM" id="Phobius"/>
    </source>
</evidence>
<sequence length="388" mass="43926">MSRISNIKGVLKHFGGLPRYFPEHTQILVRADSDITGILQLVDKRLYVGKVGSGTHKNATDILSSFGIGKNDYNNKSVPDLPDVHNISARKAIELLLEGKLDAVFDTSGELKINDPKFKKKLRMISLNKEDQNRIKKDHPYTSFKQVKDHEGKEYGVMFSRALLIAGPEGADVEIRHDTIISFIETLIDNLEIEIQRTGKNIETFATGNLIARGITIDLHPAAKEYYQEQGILLNISTLQWMAIFLFLMLVLALLSYLGVNWKWSIWLRFWGQNRFRTGWNRTARTWNILIGNAFAITLWVSSFVLLLAVIAILSWEDQYALTHDVHNRFADLHLGELLTWLITFAATGFSQDLFPHSLFGKIAATIIPIIGLGGVVFVFNVSEKQNF</sequence>
<evidence type="ECO:0000313" key="2">
    <source>
        <dbReference type="EMBL" id="VFK60209.1"/>
    </source>
</evidence>
<feature type="transmembrane region" description="Helical" evidence="1">
    <location>
        <begin position="239"/>
        <end position="260"/>
    </location>
</feature>
<keyword evidence="1" id="KW-1133">Transmembrane helix</keyword>
<protein>
    <submittedName>
        <fullName evidence="2">NMT1-like family protein</fullName>
    </submittedName>
</protein>
<feature type="transmembrane region" description="Helical" evidence="1">
    <location>
        <begin position="363"/>
        <end position="382"/>
    </location>
</feature>
<dbReference type="SUPFAM" id="SSF53850">
    <property type="entry name" value="Periplasmic binding protein-like II"/>
    <property type="match status" value="1"/>
</dbReference>
<feature type="transmembrane region" description="Helical" evidence="1">
    <location>
        <begin position="287"/>
        <end position="313"/>
    </location>
</feature>
<accession>A0A451A2E1</accession>